<dbReference type="Proteomes" id="UP001218231">
    <property type="component" value="Plasmid unnamed1"/>
</dbReference>
<feature type="domain" description="OmpA-like" evidence="7">
    <location>
        <begin position="241"/>
        <end position="358"/>
    </location>
</feature>
<keyword evidence="3" id="KW-0998">Cell outer membrane</keyword>
<keyword evidence="9" id="KW-1185">Reference proteome</keyword>
<evidence type="ECO:0000256" key="4">
    <source>
        <dbReference type="PROSITE-ProRule" id="PRU00473"/>
    </source>
</evidence>
<geneLocation type="plasmid" evidence="8 9">
    <name>unnamed1</name>
</geneLocation>
<keyword evidence="8" id="KW-0614">Plasmid</keyword>
<dbReference type="PANTHER" id="PTHR30329">
    <property type="entry name" value="STATOR ELEMENT OF FLAGELLAR MOTOR COMPLEX"/>
    <property type="match status" value="1"/>
</dbReference>
<dbReference type="PRINTS" id="PR01021">
    <property type="entry name" value="OMPADOMAIN"/>
</dbReference>
<keyword evidence="2 4" id="KW-0472">Membrane</keyword>
<evidence type="ECO:0000256" key="3">
    <source>
        <dbReference type="ARBA" id="ARBA00023237"/>
    </source>
</evidence>
<comment type="subcellular location">
    <subcellularLocation>
        <location evidence="1">Cell outer membrane</location>
    </subcellularLocation>
</comment>
<gene>
    <name evidence="8" type="ORF">PQ457_20660</name>
</gene>
<evidence type="ECO:0000256" key="1">
    <source>
        <dbReference type="ARBA" id="ARBA00004442"/>
    </source>
</evidence>
<name>A0ABY7U1M0_9SPHN</name>
<evidence type="ECO:0000256" key="2">
    <source>
        <dbReference type="ARBA" id="ARBA00023136"/>
    </source>
</evidence>
<evidence type="ECO:0000313" key="9">
    <source>
        <dbReference type="Proteomes" id="UP001218231"/>
    </source>
</evidence>
<dbReference type="InterPro" id="IPR050330">
    <property type="entry name" value="Bact_OuterMem_StrucFunc"/>
</dbReference>
<organism evidence="8 9">
    <name type="scientific">Novosphingobium humi</name>
    <dbReference type="NCBI Taxonomy" id="2282397"/>
    <lineage>
        <taxon>Bacteria</taxon>
        <taxon>Pseudomonadati</taxon>
        <taxon>Pseudomonadota</taxon>
        <taxon>Alphaproteobacteria</taxon>
        <taxon>Sphingomonadales</taxon>
        <taxon>Sphingomonadaceae</taxon>
        <taxon>Novosphingobium</taxon>
    </lineage>
</organism>
<evidence type="ECO:0000256" key="5">
    <source>
        <dbReference type="SAM" id="MobiDB-lite"/>
    </source>
</evidence>
<feature type="region of interest" description="Disordered" evidence="5">
    <location>
        <begin position="27"/>
        <end position="120"/>
    </location>
</feature>
<feature type="chain" id="PRO_5047470220" evidence="6">
    <location>
        <begin position="26"/>
        <end position="373"/>
    </location>
</feature>
<proteinExistence type="predicted"/>
<dbReference type="InterPro" id="IPR036737">
    <property type="entry name" value="OmpA-like_sf"/>
</dbReference>
<reference evidence="8 9" key="1">
    <citation type="submission" date="2023-02" db="EMBL/GenBank/DDBJ databases">
        <title>Genome sequence of Novosphingobium humi KACC 19094.</title>
        <authorList>
            <person name="Kim S."/>
            <person name="Heo J."/>
            <person name="Kwon S.-W."/>
        </authorList>
    </citation>
    <scope>NUCLEOTIDE SEQUENCE [LARGE SCALE GENOMIC DNA]</scope>
    <source>
        <strain evidence="8 9">KACC 19094</strain>
        <plasmid evidence="8 9">unnamed1</plasmid>
    </source>
</reference>
<evidence type="ECO:0000313" key="8">
    <source>
        <dbReference type="EMBL" id="WCT79408.1"/>
    </source>
</evidence>
<dbReference type="CDD" id="cd07185">
    <property type="entry name" value="OmpA_C-like"/>
    <property type="match status" value="1"/>
</dbReference>
<dbReference type="PANTHER" id="PTHR30329:SF21">
    <property type="entry name" value="LIPOPROTEIN YIAD-RELATED"/>
    <property type="match status" value="1"/>
</dbReference>
<dbReference type="InterPro" id="IPR006665">
    <property type="entry name" value="OmpA-like"/>
</dbReference>
<evidence type="ECO:0000259" key="7">
    <source>
        <dbReference type="PROSITE" id="PS51123"/>
    </source>
</evidence>
<dbReference type="Gene3D" id="3.30.1330.60">
    <property type="entry name" value="OmpA-like domain"/>
    <property type="match status" value="1"/>
</dbReference>
<dbReference type="RefSeq" id="WP_273619684.1">
    <property type="nucleotide sequence ID" value="NZ_CP103869.1"/>
</dbReference>
<protein>
    <submittedName>
        <fullName evidence="8">OmpA family protein</fullName>
    </submittedName>
</protein>
<sequence>MHRLWTAISTVALISGAIHPTMALAQTSTSTSGSNAGAVSGSDAAANANPVQNTTTTSGSVSGSTSGANSNSNSVSNPINITSTNSTSGSSSNATTSSSSSNQSTNQSTQGNSQTINNNSVYPANQTIKTAPAVMAPALTTTLTETCMGSSSMGVSVLGFGASGGTTWQDHHCVRRLNARELAQTIGDRDAARELMCSDEEVFKVYNALGRPCRLRPDGSVNPAYVAPPPPPPPSMAYSPVAAVENPGPYLVFFDWNRADITSEAAATLDKATSSYQQTGYASLQLAGHTDSSGSEAYNKELSLRRAESVKAYLSGHGIPREVMSVQGFGASSPRVPTAPGVREAQNRRVEITFVGAPAAHPEKPASAPTENH</sequence>
<dbReference type="Pfam" id="PF00691">
    <property type="entry name" value="OmpA"/>
    <property type="match status" value="1"/>
</dbReference>
<accession>A0ABY7U1M0</accession>
<dbReference type="PROSITE" id="PS51123">
    <property type="entry name" value="OMPA_2"/>
    <property type="match status" value="1"/>
</dbReference>
<evidence type="ECO:0000256" key="6">
    <source>
        <dbReference type="SAM" id="SignalP"/>
    </source>
</evidence>
<feature type="signal peptide" evidence="6">
    <location>
        <begin position="1"/>
        <end position="25"/>
    </location>
</feature>
<dbReference type="SUPFAM" id="SSF103088">
    <property type="entry name" value="OmpA-like"/>
    <property type="match status" value="1"/>
</dbReference>
<keyword evidence="6" id="KW-0732">Signal</keyword>
<dbReference type="InterPro" id="IPR006664">
    <property type="entry name" value="OMP_bac"/>
</dbReference>
<dbReference type="EMBL" id="CP117418">
    <property type="protein sequence ID" value="WCT79408.1"/>
    <property type="molecule type" value="Genomic_DNA"/>
</dbReference>